<evidence type="ECO:0000256" key="1">
    <source>
        <dbReference type="ARBA" id="ARBA00038357"/>
    </source>
</evidence>
<feature type="compositionally biased region" description="Basic and acidic residues" evidence="2">
    <location>
        <begin position="237"/>
        <end position="249"/>
    </location>
</feature>
<comment type="similarity">
    <text evidence="1">Belongs to the cytochrome b5 family. MAPR subfamily.</text>
</comment>
<gene>
    <name evidence="4" type="ORF">Pcinc_004461</name>
</gene>
<dbReference type="FunFam" id="3.10.120.10:FF:000003">
    <property type="entry name" value="membrane-associated progesterone receptor component 1"/>
    <property type="match status" value="1"/>
</dbReference>
<feature type="region of interest" description="Disordered" evidence="2">
    <location>
        <begin position="226"/>
        <end position="253"/>
    </location>
</feature>
<organism evidence="4 5">
    <name type="scientific">Petrolisthes cinctipes</name>
    <name type="common">Flat porcelain crab</name>
    <dbReference type="NCBI Taxonomy" id="88211"/>
    <lineage>
        <taxon>Eukaryota</taxon>
        <taxon>Metazoa</taxon>
        <taxon>Ecdysozoa</taxon>
        <taxon>Arthropoda</taxon>
        <taxon>Crustacea</taxon>
        <taxon>Multicrustacea</taxon>
        <taxon>Malacostraca</taxon>
        <taxon>Eumalacostraca</taxon>
        <taxon>Eucarida</taxon>
        <taxon>Decapoda</taxon>
        <taxon>Pleocyemata</taxon>
        <taxon>Anomura</taxon>
        <taxon>Galatheoidea</taxon>
        <taxon>Porcellanidae</taxon>
        <taxon>Petrolisthes</taxon>
    </lineage>
</organism>
<reference evidence="4" key="1">
    <citation type="submission" date="2023-10" db="EMBL/GenBank/DDBJ databases">
        <title>Genome assemblies of two species of porcelain crab, Petrolisthes cinctipes and Petrolisthes manimaculis (Anomura: Porcellanidae).</title>
        <authorList>
            <person name="Angst P."/>
        </authorList>
    </citation>
    <scope>NUCLEOTIDE SEQUENCE</scope>
    <source>
        <strain evidence="4">PB745_01</strain>
        <tissue evidence="4">Gill</tissue>
    </source>
</reference>
<dbReference type="SUPFAM" id="SSF55856">
    <property type="entry name" value="Cytochrome b5-like heme/steroid binding domain"/>
    <property type="match status" value="1"/>
</dbReference>
<feature type="domain" description="Cytochrome b5 heme-binding" evidence="3">
    <location>
        <begin position="46"/>
        <end position="142"/>
    </location>
</feature>
<dbReference type="Gene3D" id="3.10.120.10">
    <property type="entry name" value="Cytochrome b5-like heme/steroid binding domain"/>
    <property type="match status" value="1"/>
</dbReference>
<dbReference type="GO" id="GO:0016020">
    <property type="term" value="C:membrane"/>
    <property type="evidence" value="ECO:0007669"/>
    <property type="project" value="TreeGrafter"/>
</dbReference>
<accession>A0AAE1GGU0</accession>
<evidence type="ECO:0000313" key="5">
    <source>
        <dbReference type="Proteomes" id="UP001286313"/>
    </source>
</evidence>
<dbReference type="InterPro" id="IPR036400">
    <property type="entry name" value="Cyt_B5-like_heme/steroid_sf"/>
</dbReference>
<protein>
    <recommendedName>
        <fullName evidence="3">Cytochrome b5 heme-binding domain-containing protein</fullName>
    </recommendedName>
</protein>
<evidence type="ECO:0000313" key="4">
    <source>
        <dbReference type="EMBL" id="KAK3891650.1"/>
    </source>
</evidence>
<dbReference type="AlphaFoldDB" id="A0AAE1GGU0"/>
<dbReference type="PANTHER" id="PTHR10281">
    <property type="entry name" value="MEMBRANE-ASSOCIATED PROGESTERONE RECEPTOR COMPONENT-RELATED"/>
    <property type="match status" value="1"/>
</dbReference>
<dbReference type="InterPro" id="IPR001199">
    <property type="entry name" value="Cyt_B5-like_heme/steroid-bd"/>
</dbReference>
<dbReference type="Pfam" id="PF00173">
    <property type="entry name" value="Cyt-b5"/>
    <property type="match status" value="1"/>
</dbReference>
<proteinExistence type="inferred from homology"/>
<keyword evidence="5" id="KW-1185">Reference proteome</keyword>
<dbReference type="Proteomes" id="UP001286313">
    <property type="component" value="Unassembled WGS sequence"/>
</dbReference>
<evidence type="ECO:0000259" key="3">
    <source>
        <dbReference type="SMART" id="SM01117"/>
    </source>
</evidence>
<name>A0AAE1GGU0_PETCI</name>
<dbReference type="InterPro" id="IPR050577">
    <property type="entry name" value="MAPR/NEUFC/NENF-like"/>
</dbReference>
<evidence type="ECO:0000256" key="2">
    <source>
        <dbReference type="SAM" id="MobiDB-lite"/>
    </source>
</evidence>
<sequence length="296" mass="33333">MVALMANPTVRAATMAIHNFFRDLYPAPKQPSSQPRKSKAKKERLFTADDLKKYDGKEGSKGLYLAILGRVYNVKKGKDHYGPGGGYEFFAGRDGSRAFVSGDFTEEGLIDDIRGLTSTDYIGLNDWVKFYDKDYKYVGKLIGRFYDKNGDPTPYHTEVQKWIAEAYDVQDNDNQEKKMFPPCNSEWNPDTGSRVWCTKRSGGVARDWVGVPRKLFNPGKGQPRCACVKDSGPPSHDPTRTNHDNRGDLDNPNILEYTDCPPDQPECMIKPSPSLHLTPACLASQCNTKYSHDQKF</sequence>
<dbReference type="GO" id="GO:0012505">
    <property type="term" value="C:endomembrane system"/>
    <property type="evidence" value="ECO:0007669"/>
    <property type="project" value="TreeGrafter"/>
</dbReference>
<dbReference type="EMBL" id="JAWQEG010000320">
    <property type="protein sequence ID" value="KAK3891650.1"/>
    <property type="molecule type" value="Genomic_DNA"/>
</dbReference>
<dbReference type="SMART" id="SM01117">
    <property type="entry name" value="Cyt-b5"/>
    <property type="match status" value="1"/>
</dbReference>
<comment type="caution">
    <text evidence="4">The sequence shown here is derived from an EMBL/GenBank/DDBJ whole genome shotgun (WGS) entry which is preliminary data.</text>
</comment>
<dbReference type="PANTHER" id="PTHR10281:SF4">
    <property type="entry name" value="NEUFERRICIN"/>
    <property type="match status" value="1"/>
</dbReference>